<name>H3H2I5_PHYRM</name>
<evidence type="ECO:0000259" key="2">
    <source>
        <dbReference type="PROSITE" id="PS51752"/>
    </source>
</evidence>
<feature type="signal peptide" evidence="1">
    <location>
        <begin position="1"/>
        <end position="24"/>
    </location>
</feature>
<dbReference type="EnsemblProtists" id="Phyra84593">
    <property type="protein sequence ID" value="Phyra84593"/>
    <property type="gene ID" value="Phyra84593"/>
</dbReference>
<dbReference type="SMART" id="SM00915">
    <property type="entry name" value="Jacalin"/>
    <property type="match status" value="1"/>
</dbReference>
<dbReference type="EMBL" id="DS566114">
    <property type="status" value="NOT_ANNOTATED_CDS"/>
    <property type="molecule type" value="Genomic_DNA"/>
</dbReference>
<dbReference type="OMA" id="SITICHD"/>
<dbReference type="Pfam" id="PF01419">
    <property type="entry name" value="Jacalin"/>
    <property type="match status" value="1"/>
</dbReference>
<reference evidence="4" key="1">
    <citation type="journal article" date="2006" name="Science">
        <title>Phytophthora genome sequences uncover evolutionary origins and mechanisms of pathogenesis.</title>
        <authorList>
            <person name="Tyler B.M."/>
            <person name="Tripathy S."/>
            <person name="Zhang X."/>
            <person name="Dehal P."/>
            <person name="Jiang R.H."/>
            <person name="Aerts A."/>
            <person name="Arredondo F.D."/>
            <person name="Baxter L."/>
            <person name="Bensasson D."/>
            <person name="Beynon J.L."/>
            <person name="Chapman J."/>
            <person name="Damasceno C.M."/>
            <person name="Dorrance A.E."/>
            <person name="Dou D."/>
            <person name="Dickerman A.W."/>
            <person name="Dubchak I.L."/>
            <person name="Garbelotto M."/>
            <person name="Gijzen M."/>
            <person name="Gordon S.G."/>
            <person name="Govers F."/>
            <person name="Grunwald N.J."/>
            <person name="Huang W."/>
            <person name="Ivors K.L."/>
            <person name="Jones R.W."/>
            <person name="Kamoun S."/>
            <person name="Krampis K."/>
            <person name="Lamour K.H."/>
            <person name="Lee M.K."/>
            <person name="McDonald W.H."/>
            <person name="Medina M."/>
            <person name="Meijer H.J."/>
            <person name="Nordberg E.K."/>
            <person name="Maclean D.J."/>
            <person name="Ospina-Giraldo M.D."/>
            <person name="Morris P.F."/>
            <person name="Phuntumart V."/>
            <person name="Putnam N.H."/>
            <person name="Rash S."/>
            <person name="Rose J.K."/>
            <person name="Sakihama Y."/>
            <person name="Salamov A.A."/>
            <person name="Savidor A."/>
            <person name="Scheuring C.F."/>
            <person name="Smith B.M."/>
            <person name="Sobral B.W."/>
            <person name="Terry A."/>
            <person name="Torto-Alalibo T.A."/>
            <person name="Win J."/>
            <person name="Xu Z."/>
            <person name="Zhang H."/>
            <person name="Grigoriev I.V."/>
            <person name="Rokhsar D.S."/>
            <person name="Boore J.L."/>
        </authorList>
    </citation>
    <scope>NUCLEOTIDE SEQUENCE [LARGE SCALE GENOMIC DNA]</scope>
    <source>
        <strain evidence="4">Pr102</strain>
    </source>
</reference>
<evidence type="ECO:0000313" key="4">
    <source>
        <dbReference type="Proteomes" id="UP000005238"/>
    </source>
</evidence>
<feature type="chain" id="PRO_5003588139" description="Jacalin-type lectin domain-containing protein" evidence="1">
    <location>
        <begin position="25"/>
        <end position="181"/>
    </location>
</feature>
<accession>H3H2I5</accession>
<feature type="domain" description="Jacalin-type lectin" evidence="2">
    <location>
        <begin position="29"/>
        <end position="172"/>
    </location>
</feature>
<dbReference type="PANTHER" id="PTHR46506">
    <property type="entry name" value="OS05G0143600 PROTEIN"/>
    <property type="match status" value="1"/>
</dbReference>
<dbReference type="VEuPathDB" id="FungiDB:KRP22_13539"/>
<evidence type="ECO:0000256" key="1">
    <source>
        <dbReference type="SAM" id="SignalP"/>
    </source>
</evidence>
<reference evidence="3" key="2">
    <citation type="submission" date="2015-06" db="UniProtKB">
        <authorList>
            <consortium name="EnsemblProtists"/>
        </authorList>
    </citation>
    <scope>IDENTIFICATION</scope>
    <source>
        <strain evidence="3">Pr102</strain>
    </source>
</reference>
<proteinExistence type="predicted"/>
<keyword evidence="1" id="KW-0732">Signal</keyword>
<dbReference type="Gene3D" id="2.100.10.30">
    <property type="entry name" value="Jacalin-like lectin domain"/>
    <property type="match status" value="1"/>
</dbReference>
<dbReference type="SUPFAM" id="SSF51101">
    <property type="entry name" value="Mannose-binding lectins"/>
    <property type="match status" value="1"/>
</dbReference>
<dbReference type="STRING" id="164328.H3H2I5"/>
<dbReference type="eggNOG" id="ENOG502RGE4">
    <property type="taxonomic scope" value="Eukaryota"/>
</dbReference>
<dbReference type="Proteomes" id="UP000005238">
    <property type="component" value="Unassembled WGS sequence"/>
</dbReference>
<evidence type="ECO:0000313" key="3">
    <source>
        <dbReference type="EnsemblProtists" id="Phyra84593"/>
    </source>
</evidence>
<sequence>MARMTGFFCQVLVMVALVARGAVATDEGILLSETFGGPHGTKYSDIDLVSPGQTVQSVTIQAGERINGIGVAVTDPSGLKTDLFHGGKGGDPNTLTLSAGEYIMGIEAHWGEKGDHTRIKYLRFTTNLGNFIEGGNPTKNIAKNTAPEGYQLGGFFGTCGKELDSVGIVWTSIAPVRALRG</sequence>
<dbReference type="PROSITE" id="PS51752">
    <property type="entry name" value="JACALIN_LECTIN"/>
    <property type="match status" value="1"/>
</dbReference>
<dbReference type="InParanoid" id="H3H2I5"/>
<dbReference type="InterPro" id="IPR036404">
    <property type="entry name" value="Jacalin-like_lectin_dom_sf"/>
</dbReference>
<organism evidence="3 4">
    <name type="scientific">Phytophthora ramorum</name>
    <name type="common">Sudden oak death agent</name>
    <dbReference type="NCBI Taxonomy" id="164328"/>
    <lineage>
        <taxon>Eukaryota</taxon>
        <taxon>Sar</taxon>
        <taxon>Stramenopiles</taxon>
        <taxon>Oomycota</taxon>
        <taxon>Peronosporomycetes</taxon>
        <taxon>Peronosporales</taxon>
        <taxon>Peronosporaceae</taxon>
        <taxon>Phytophthora</taxon>
    </lineage>
</organism>
<dbReference type="InterPro" id="IPR001229">
    <property type="entry name" value="Jacalin-like_lectin_dom"/>
</dbReference>
<protein>
    <recommendedName>
        <fullName evidence="2">Jacalin-type lectin domain-containing protein</fullName>
    </recommendedName>
</protein>
<dbReference type="HOGENOM" id="CLU_106948_0_0_1"/>
<keyword evidence="4" id="KW-1185">Reference proteome</keyword>
<dbReference type="AlphaFoldDB" id="H3H2I5"/>